<dbReference type="GO" id="GO:0016740">
    <property type="term" value="F:transferase activity"/>
    <property type="evidence" value="ECO:0007669"/>
    <property type="project" value="UniProtKB-KW"/>
</dbReference>
<organism evidence="11 12">
    <name type="scientific">Caenispirillum bisanense</name>
    <dbReference type="NCBI Taxonomy" id="414052"/>
    <lineage>
        <taxon>Bacteria</taxon>
        <taxon>Pseudomonadati</taxon>
        <taxon>Pseudomonadota</taxon>
        <taxon>Alphaproteobacteria</taxon>
        <taxon>Rhodospirillales</taxon>
        <taxon>Novispirillaceae</taxon>
        <taxon>Caenispirillum</taxon>
    </lineage>
</organism>
<dbReference type="PANTHER" id="PTHR30040:SF2">
    <property type="entry name" value="FAD:PROTEIN FMN TRANSFERASE"/>
    <property type="match status" value="1"/>
</dbReference>
<evidence type="ECO:0000313" key="11">
    <source>
        <dbReference type="EMBL" id="SOD99554.1"/>
    </source>
</evidence>
<evidence type="ECO:0000256" key="2">
    <source>
        <dbReference type="ARBA" id="ARBA00011955"/>
    </source>
</evidence>
<dbReference type="PANTHER" id="PTHR30040">
    <property type="entry name" value="THIAMINE BIOSYNTHESIS LIPOPROTEIN APBE"/>
    <property type="match status" value="1"/>
</dbReference>
<evidence type="ECO:0000256" key="5">
    <source>
        <dbReference type="ARBA" id="ARBA00022679"/>
    </source>
</evidence>
<comment type="catalytic activity">
    <reaction evidence="10">
        <text>L-threonyl-[protein] + FAD = FMN-L-threonyl-[protein] + AMP + H(+)</text>
        <dbReference type="Rhea" id="RHEA:36847"/>
        <dbReference type="Rhea" id="RHEA-COMP:11060"/>
        <dbReference type="Rhea" id="RHEA-COMP:11061"/>
        <dbReference type="ChEBI" id="CHEBI:15378"/>
        <dbReference type="ChEBI" id="CHEBI:30013"/>
        <dbReference type="ChEBI" id="CHEBI:57692"/>
        <dbReference type="ChEBI" id="CHEBI:74257"/>
        <dbReference type="ChEBI" id="CHEBI:456215"/>
        <dbReference type="EC" id="2.7.1.180"/>
    </reaction>
</comment>
<dbReference type="InterPro" id="IPR003374">
    <property type="entry name" value="ApbE-like_sf"/>
</dbReference>
<dbReference type="AlphaFoldDB" id="A0A286GWX4"/>
<evidence type="ECO:0000256" key="8">
    <source>
        <dbReference type="ARBA" id="ARBA00022842"/>
    </source>
</evidence>
<evidence type="ECO:0000256" key="7">
    <source>
        <dbReference type="ARBA" id="ARBA00022827"/>
    </source>
</evidence>
<dbReference type="EMBL" id="OCNJ01000009">
    <property type="protein sequence ID" value="SOD99554.1"/>
    <property type="molecule type" value="Genomic_DNA"/>
</dbReference>
<gene>
    <name evidence="11" type="ORF">SAMN05421508_10960</name>
</gene>
<dbReference type="Proteomes" id="UP000219621">
    <property type="component" value="Unassembled WGS sequence"/>
</dbReference>
<sequence>MTLSRRRFVAIAAGAGAAAVLAGTVPAAAAPGLRRWKGVALGAAAEMILPADAMDLLPAVQAEIARLEAIFSLYRPDSALVRLNAAGVLEAPPLELVEVLGRARALSALTDGAFDVTVQPLWALHARAADPTLADLAAARALVDWRGVSVEADRIALARPGMAITLNGIAQGYVTDRVAALLRREGLTEVLVALGETRALGGHPAGRPWQVAPAAGAEALPLVDAALATTEPAGHVFDPATGRPGGTVARITVQAPTAVVADAVSTALALLPADRRAAVAEAAGATRVW</sequence>
<protein>
    <recommendedName>
        <fullName evidence="3">FAD:protein FMN transferase</fullName>
        <ecNumber evidence="2">2.7.1.180</ecNumber>
    </recommendedName>
    <alternativeName>
        <fullName evidence="9">Flavin transferase</fullName>
    </alternativeName>
</protein>
<keyword evidence="8" id="KW-0460">Magnesium</keyword>
<evidence type="ECO:0000256" key="4">
    <source>
        <dbReference type="ARBA" id="ARBA00022630"/>
    </source>
</evidence>
<dbReference type="EC" id="2.7.1.180" evidence="2"/>
<dbReference type="InterPro" id="IPR006311">
    <property type="entry name" value="TAT_signal"/>
</dbReference>
<evidence type="ECO:0000313" key="12">
    <source>
        <dbReference type="Proteomes" id="UP000219621"/>
    </source>
</evidence>
<evidence type="ECO:0000256" key="3">
    <source>
        <dbReference type="ARBA" id="ARBA00016337"/>
    </source>
</evidence>
<comment type="cofactor">
    <cofactor evidence="1">
        <name>Mg(2+)</name>
        <dbReference type="ChEBI" id="CHEBI:18420"/>
    </cofactor>
</comment>
<evidence type="ECO:0000256" key="1">
    <source>
        <dbReference type="ARBA" id="ARBA00001946"/>
    </source>
</evidence>
<reference evidence="11 12" key="1">
    <citation type="submission" date="2017-09" db="EMBL/GenBank/DDBJ databases">
        <authorList>
            <person name="Ehlers B."/>
            <person name="Leendertz F.H."/>
        </authorList>
    </citation>
    <scope>NUCLEOTIDE SEQUENCE [LARGE SCALE GENOMIC DNA]</scope>
    <source>
        <strain evidence="11 12">USBA 140</strain>
    </source>
</reference>
<keyword evidence="4" id="KW-0285">Flavoprotein</keyword>
<accession>A0A286GWX4</accession>
<keyword evidence="6" id="KW-0479">Metal-binding</keyword>
<dbReference type="SUPFAM" id="SSF143631">
    <property type="entry name" value="ApbE-like"/>
    <property type="match status" value="1"/>
</dbReference>
<keyword evidence="5" id="KW-0808">Transferase</keyword>
<dbReference type="OrthoDB" id="9778595at2"/>
<evidence type="ECO:0000256" key="9">
    <source>
        <dbReference type="ARBA" id="ARBA00031306"/>
    </source>
</evidence>
<keyword evidence="7" id="KW-0274">FAD</keyword>
<dbReference type="InterPro" id="IPR024932">
    <property type="entry name" value="ApbE"/>
</dbReference>
<dbReference type="Gene3D" id="3.10.520.10">
    <property type="entry name" value="ApbE-like domains"/>
    <property type="match status" value="1"/>
</dbReference>
<evidence type="ECO:0000256" key="6">
    <source>
        <dbReference type="ARBA" id="ARBA00022723"/>
    </source>
</evidence>
<keyword evidence="12" id="KW-1185">Reference proteome</keyword>
<keyword evidence="11" id="KW-0449">Lipoprotein</keyword>
<dbReference type="Pfam" id="PF02424">
    <property type="entry name" value="ApbE"/>
    <property type="match status" value="1"/>
</dbReference>
<name>A0A286GWX4_9PROT</name>
<dbReference type="RefSeq" id="WP_097280728.1">
    <property type="nucleotide sequence ID" value="NZ_OCNJ01000009.1"/>
</dbReference>
<evidence type="ECO:0000256" key="10">
    <source>
        <dbReference type="ARBA" id="ARBA00048540"/>
    </source>
</evidence>
<dbReference type="GO" id="GO:0046872">
    <property type="term" value="F:metal ion binding"/>
    <property type="evidence" value="ECO:0007669"/>
    <property type="project" value="UniProtKB-KW"/>
</dbReference>
<dbReference type="PROSITE" id="PS51318">
    <property type="entry name" value="TAT"/>
    <property type="match status" value="1"/>
</dbReference>
<proteinExistence type="predicted"/>